<accession>A0A8S3VZU1</accession>
<sequence>MRKRTSEKTDDDIRNKMSRLEKELKSGRKPPEDFRNKGVQGAARATCAQARFYQQAGNRQRHGAHC</sequence>
<dbReference type="AlphaFoldDB" id="A0A8S3VZU1"/>
<gene>
    <name evidence="2" type="ORF">PAPOLLO_LOCUS174</name>
</gene>
<reference evidence="2" key="1">
    <citation type="submission" date="2021-04" db="EMBL/GenBank/DDBJ databases">
        <authorList>
            <person name="Tunstrom K."/>
        </authorList>
    </citation>
    <scope>NUCLEOTIDE SEQUENCE</scope>
</reference>
<evidence type="ECO:0000313" key="3">
    <source>
        <dbReference type="Proteomes" id="UP000691718"/>
    </source>
</evidence>
<comment type="caution">
    <text evidence="2">The sequence shown here is derived from an EMBL/GenBank/DDBJ whole genome shotgun (WGS) entry which is preliminary data.</text>
</comment>
<dbReference type="Proteomes" id="UP000691718">
    <property type="component" value="Unassembled WGS sequence"/>
</dbReference>
<organism evidence="2 3">
    <name type="scientific">Parnassius apollo</name>
    <name type="common">Apollo butterfly</name>
    <name type="synonym">Papilio apollo</name>
    <dbReference type="NCBI Taxonomy" id="110799"/>
    <lineage>
        <taxon>Eukaryota</taxon>
        <taxon>Metazoa</taxon>
        <taxon>Ecdysozoa</taxon>
        <taxon>Arthropoda</taxon>
        <taxon>Hexapoda</taxon>
        <taxon>Insecta</taxon>
        <taxon>Pterygota</taxon>
        <taxon>Neoptera</taxon>
        <taxon>Endopterygota</taxon>
        <taxon>Lepidoptera</taxon>
        <taxon>Glossata</taxon>
        <taxon>Ditrysia</taxon>
        <taxon>Papilionoidea</taxon>
        <taxon>Papilionidae</taxon>
        <taxon>Parnassiinae</taxon>
        <taxon>Parnassini</taxon>
        <taxon>Parnassius</taxon>
        <taxon>Parnassius</taxon>
    </lineage>
</organism>
<evidence type="ECO:0000313" key="2">
    <source>
        <dbReference type="EMBL" id="CAG4930541.1"/>
    </source>
</evidence>
<keyword evidence="3" id="KW-1185">Reference proteome</keyword>
<proteinExistence type="predicted"/>
<evidence type="ECO:0000256" key="1">
    <source>
        <dbReference type="SAM" id="MobiDB-lite"/>
    </source>
</evidence>
<feature type="region of interest" description="Disordered" evidence="1">
    <location>
        <begin position="1"/>
        <end position="40"/>
    </location>
</feature>
<dbReference type="EMBL" id="CAJQZP010000008">
    <property type="protein sequence ID" value="CAG4930541.1"/>
    <property type="molecule type" value="Genomic_DNA"/>
</dbReference>
<protein>
    <submittedName>
        <fullName evidence="2">(apollo) hypothetical protein</fullName>
    </submittedName>
</protein>
<feature type="compositionally biased region" description="Basic and acidic residues" evidence="1">
    <location>
        <begin position="1"/>
        <end position="36"/>
    </location>
</feature>
<name>A0A8S3VZU1_PARAO</name>